<organism evidence="1 2">
    <name type="scientific">Malus baccata</name>
    <name type="common">Siberian crab apple</name>
    <name type="synonym">Pyrus baccata</name>
    <dbReference type="NCBI Taxonomy" id="106549"/>
    <lineage>
        <taxon>Eukaryota</taxon>
        <taxon>Viridiplantae</taxon>
        <taxon>Streptophyta</taxon>
        <taxon>Embryophyta</taxon>
        <taxon>Tracheophyta</taxon>
        <taxon>Spermatophyta</taxon>
        <taxon>Magnoliopsida</taxon>
        <taxon>eudicotyledons</taxon>
        <taxon>Gunneridae</taxon>
        <taxon>Pentapetalae</taxon>
        <taxon>rosids</taxon>
        <taxon>fabids</taxon>
        <taxon>Rosales</taxon>
        <taxon>Rosaceae</taxon>
        <taxon>Amygdaloideae</taxon>
        <taxon>Maleae</taxon>
        <taxon>Malus</taxon>
    </lineage>
</organism>
<dbReference type="PANTHER" id="PTHR34569">
    <property type="entry name" value="EXPRESSED PROTEIN"/>
    <property type="match status" value="1"/>
</dbReference>
<gene>
    <name evidence="1" type="ORF">C1H46_043416</name>
</gene>
<accession>A0A540K9Z4</accession>
<evidence type="ECO:0000313" key="2">
    <source>
        <dbReference type="Proteomes" id="UP000315295"/>
    </source>
</evidence>
<protein>
    <submittedName>
        <fullName evidence="1">Uncharacterized protein</fullName>
    </submittedName>
</protein>
<evidence type="ECO:0000313" key="1">
    <source>
        <dbReference type="EMBL" id="TQD71048.1"/>
    </source>
</evidence>
<sequence>MEPSNKPRRIAFVAKSQSRSFARTSHEDDTAFEAANSELSSPLLSYTSLKDLMPSSPSLKCCSSSKALAHMRSAYEIPISNLLVQKAALAYLRPMPDQSNTTAVQCFSTKLLFSHLKILSSRFATAIRRVFSGISGAFHGVYDTSKTHKECPVYLGG</sequence>
<keyword evidence="2" id="KW-1185">Reference proteome</keyword>
<comment type="caution">
    <text evidence="1">The sequence shown here is derived from an EMBL/GenBank/DDBJ whole genome shotgun (WGS) entry which is preliminary data.</text>
</comment>
<proteinExistence type="predicted"/>
<reference evidence="1 2" key="1">
    <citation type="journal article" date="2019" name="G3 (Bethesda)">
        <title>Sequencing of a Wild Apple (Malus baccata) Genome Unravels the Differences Between Cultivated and Wild Apple Species Regarding Disease Resistance and Cold Tolerance.</title>
        <authorList>
            <person name="Chen X."/>
        </authorList>
    </citation>
    <scope>NUCLEOTIDE SEQUENCE [LARGE SCALE GENOMIC DNA]</scope>
    <source>
        <strain evidence="2">cv. Shandingzi</strain>
        <tissue evidence="1">Leaves</tissue>
    </source>
</reference>
<dbReference type="PANTHER" id="PTHR34569:SF18">
    <property type="match status" value="1"/>
</dbReference>
<name>A0A540K9Z4_MALBA</name>
<dbReference type="AlphaFoldDB" id="A0A540K9Z4"/>
<dbReference type="EMBL" id="VIEB01001629">
    <property type="protein sequence ID" value="TQD71048.1"/>
    <property type="molecule type" value="Genomic_DNA"/>
</dbReference>
<dbReference type="Proteomes" id="UP000315295">
    <property type="component" value="Unassembled WGS sequence"/>
</dbReference>